<comment type="caution">
    <text evidence="2">The sequence shown here is derived from an EMBL/GenBank/DDBJ whole genome shotgun (WGS) entry which is preliminary data.</text>
</comment>
<dbReference type="Proteomes" id="UP001597343">
    <property type="component" value="Unassembled WGS sequence"/>
</dbReference>
<feature type="transmembrane region" description="Helical" evidence="1">
    <location>
        <begin position="12"/>
        <end position="29"/>
    </location>
</feature>
<name>A0ABW4ZW20_9BACL</name>
<keyword evidence="3" id="KW-1185">Reference proteome</keyword>
<dbReference type="EMBL" id="JBHUIO010000005">
    <property type="protein sequence ID" value="MFD2170198.1"/>
    <property type="molecule type" value="Genomic_DNA"/>
</dbReference>
<evidence type="ECO:0000256" key="1">
    <source>
        <dbReference type="SAM" id="Phobius"/>
    </source>
</evidence>
<organism evidence="2 3">
    <name type="scientific">Tumebacillus lipolyticus</name>
    <dbReference type="NCBI Taxonomy" id="1280370"/>
    <lineage>
        <taxon>Bacteria</taxon>
        <taxon>Bacillati</taxon>
        <taxon>Bacillota</taxon>
        <taxon>Bacilli</taxon>
        <taxon>Bacillales</taxon>
        <taxon>Alicyclobacillaceae</taxon>
        <taxon>Tumebacillus</taxon>
    </lineage>
</organism>
<feature type="transmembrane region" description="Helical" evidence="1">
    <location>
        <begin position="75"/>
        <end position="93"/>
    </location>
</feature>
<gene>
    <name evidence="2" type="ORF">ACFSOY_09330</name>
</gene>
<proteinExistence type="predicted"/>
<keyword evidence="1" id="KW-0472">Membrane</keyword>
<evidence type="ECO:0000313" key="3">
    <source>
        <dbReference type="Proteomes" id="UP001597343"/>
    </source>
</evidence>
<sequence length="128" mass="14162">MNEFQRLVRRTVKSTLTVTLVFAALWALLPSLRSLFAGLTIGSAVSLYFAVSASKQTEMAADVALRQVRKRPSTIMMYRMVMILGAVLVVQALEPKIGYVSLPGLLIGFFVYQLVLLVGFLYSKLKTS</sequence>
<feature type="transmembrane region" description="Helical" evidence="1">
    <location>
        <begin position="35"/>
        <end position="54"/>
    </location>
</feature>
<reference evidence="3" key="1">
    <citation type="journal article" date="2019" name="Int. J. Syst. Evol. Microbiol.">
        <title>The Global Catalogue of Microorganisms (GCM) 10K type strain sequencing project: providing services to taxonomists for standard genome sequencing and annotation.</title>
        <authorList>
            <consortium name="The Broad Institute Genomics Platform"/>
            <consortium name="The Broad Institute Genome Sequencing Center for Infectious Disease"/>
            <person name="Wu L."/>
            <person name="Ma J."/>
        </authorList>
    </citation>
    <scope>NUCLEOTIDE SEQUENCE [LARGE SCALE GENOMIC DNA]</scope>
    <source>
        <strain evidence="3">CGMCC 1.13574</strain>
    </source>
</reference>
<keyword evidence="1" id="KW-1133">Transmembrane helix</keyword>
<protein>
    <recommendedName>
        <fullName evidence="4">ATP synthase subunit I</fullName>
    </recommendedName>
</protein>
<dbReference type="RefSeq" id="WP_386045935.1">
    <property type="nucleotide sequence ID" value="NZ_JBHUIO010000005.1"/>
</dbReference>
<accession>A0ABW4ZW20</accession>
<keyword evidence="1" id="KW-0812">Transmembrane</keyword>
<evidence type="ECO:0008006" key="4">
    <source>
        <dbReference type="Google" id="ProtNLM"/>
    </source>
</evidence>
<feature type="transmembrane region" description="Helical" evidence="1">
    <location>
        <begin position="99"/>
        <end position="122"/>
    </location>
</feature>
<evidence type="ECO:0000313" key="2">
    <source>
        <dbReference type="EMBL" id="MFD2170198.1"/>
    </source>
</evidence>